<evidence type="ECO:0000313" key="1">
    <source>
        <dbReference type="EMBL" id="APO79894.1"/>
    </source>
</evidence>
<dbReference type="Proteomes" id="UP000185109">
    <property type="component" value="Plasmid pRsp8C3c"/>
</dbReference>
<organism evidence="1 2">
    <name type="scientific">Rhizobium etli 8C-3</name>
    <dbReference type="NCBI Taxonomy" id="538025"/>
    <lineage>
        <taxon>Bacteria</taxon>
        <taxon>Pseudomonadati</taxon>
        <taxon>Pseudomonadota</taxon>
        <taxon>Alphaproteobacteria</taxon>
        <taxon>Hyphomicrobiales</taxon>
        <taxon>Rhizobiaceae</taxon>
        <taxon>Rhizobium/Agrobacterium group</taxon>
        <taxon>Rhizobium</taxon>
    </lineage>
</organism>
<dbReference type="Pfam" id="PF11154">
    <property type="entry name" value="DUF2934"/>
    <property type="match status" value="1"/>
</dbReference>
<dbReference type="EMBL" id="CP017244">
    <property type="protein sequence ID" value="APO79894.1"/>
    <property type="molecule type" value="Genomic_DNA"/>
</dbReference>
<accession>A0A1L5PI66</accession>
<proteinExistence type="predicted"/>
<sequence length="84" mass="9782">MVYNKDDWISQRAYAIWEEEGCPFGRETENWQQAAAEFEQLQMTKASIDGTDLIAMLRVTGRLMRESDKDRARIVQERSTIAKP</sequence>
<evidence type="ECO:0008006" key="3">
    <source>
        <dbReference type="Google" id="ProtNLM"/>
    </source>
</evidence>
<dbReference type="AlphaFoldDB" id="A0A1L5PI66"/>
<gene>
    <name evidence="1" type="ORF">AM571_PC02168</name>
</gene>
<name>A0A1L5PI66_RHIET</name>
<protein>
    <recommendedName>
        <fullName evidence="3">DUF2934 domain-containing protein</fullName>
    </recommendedName>
</protein>
<keyword evidence="1" id="KW-0614">Plasmid</keyword>
<dbReference type="InterPro" id="IPR021327">
    <property type="entry name" value="DUF2934"/>
</dbReference>
<evidence type="ECO:0000313" key="2">
    <source>
        <dbReference type="Proteomes" id="UP000185109"/>
    </source>
</evidence>
<geneLocation type="plasmid" evidence="2">
    <name>prsp8c3c</name>
</geneLocation>
<dbReference type="RefSeq" id="WP_074065534.1">
    <property type="nucleotide sequence ID" value="NZ_CP017244.1"/>
</dbReference>
<reference evidence="1 2" key="1">
    <citation type="submission" date="2016-09" db="EMBL/GenBank/DDBJ databases">
        <title>The complete genome sequences of Rhizobium gallicum, symbiovars gallicum and phaseoli, symbionts associated to common bean (Phaseolus vulgaris).</title>
        <authorList>
            <person name="Bustos P."/>
            <person name="Santamaria R.I."/>
            <person name="Perez-Carrascal O.M."/>
            <person name="Juarez S."/>
            <person name="Lozano L."/>
            <person name="Martinez-Flores I."/>
            <person name="Martinez-Romero E."/>
            <person name="Cevallos M."/>
            <person name="Romero D."/>
            <person name="Davila G."/>
            <person name="Gonzalez V."/>
        </authorList>
    </citation>
    <scope>NUCLEOTIDE SEQUENCE [LARGE SCALE GENOMIC DNA]</scope>
    <source>
        <strain evidence="1 2">8C-3</strain>
        <plasmid evidence="2">Plasmid prsp8c3c</plasmid>
    </source>
</reference>